<dbReference type="InterPro" id="IPR022513">
    <property type="entry name" value="TOMM_pelo"/>
</dbReference>
<proteinExistence type="predicted"/>
<evidence type="ECO:0000313" key="1">
    <source>
        <dbReference type="EMBL" id="PXY46686.1"/>
    </source>
</evidence>
<dbReference type="GO" id="GO:0046914">
    <property type="term" value="F:transition metal ion binding"/>
    <property type="evidence" value="ECO:0007669"/>
    <property type="project" value="InterPro"/>
</dbReference>
<evidence type="ECO:0000313" key="2">
    <source>
        <dbReference type="Proteomes" id="UP000247681"/>
    </source>
</evidence>
<dbReference type="GO" id="GO:0003824">
    <property type="term" value="F:catalytic activity"/>
    <property type="evidence" value="ECO:0007669"/>
    <property type="project" value="InterPro"/>
</dbReference>
<sequence>MEFTKEQKLYAEIVQKAWEDAEFKKELVANPVAAIEKFTGKKLNLPAGKTFVVRDQTDESAVYINIPAAPKKSVDAELNDAQLEAVAGGIIGPGGCILLPPGPWNPTPTFPKDIVLY</sequence>
<dbReference type="Proteomes" id="UP000247681">
    <property type="component" value="Unassembled WGS sequence"/>
</dbReference>
<keyword evidence="2" id="KW-1185">Reference proteome</keyword>
<dbReference type="RefSeq" id="WP_110345692.1">
    <property type="nucleotide sequence ID" value="NZ_QJHL01000001.1"/>
</dbReference>
<gene>
    <name evidence="1" type="ORF">DMB68_05850</name>
</gene>
<organism evidence="1 2">
    <name type="scientific">Flavobacterium hydrophilum</name>
    <dbReference type="NCBI Taxonomy" id="2211445"/>
    <lineage>
        <taxon>Bacteria</taxon>
        <taxon>Pseudomonadati</taxon>
        <taxon>Bacteroidota</taxon>
        <taxon>Flavobacteriia</taxon>
        <taxon>Flavobacteriales</taxon>
        <taxon>Flavobacteriaceae</taxon>
        <taxon>Flavobacterium</taxon>
    </lineage>
</organism>
<comment type="caution">
    <text evidence="1">The sequence shown here is derived from an EMBL/GenBank/DDBJ whole genome shotgun (WGS) entry which is preliminary data.</text>
</comment>
<accession>A0A2V4C5Q5</accession>
<dbReference type="NCBIfam" id="TIGR03793">
    <property type="entry name" value="leader_NHLP"/>
    <property type="match status" value="1"/>
</dbReference>
<dbReference type="Gene3D" id="3.90.330.10">
    <property type="entry name" value="Nitrile hydratase alpha /Thiocyanate hydrolase gamma"/>
    <property type="match status" value="1"/>
</dbReference>
<name>A0A2V4C5Q5_9FLAO</name>
<dbReference type="InterPro" id="IPR036648">
    <property type="entry name" value="CN_Hdrase_a/SCN_Hdrase_g_sf"/>
</dbReference>
<dbReference type="AlphaFoldDB" id="A0A2V4C5Q5"/>
<dbReference type="OrthoDB" id="1275056at2"/>
<reference evidence="1 2" key="1">
    <citation type="submission" date="2018-05" db="EMBL/GenBank/DDBJ databases">
        <title>Flavobacterium sp. strain IMCC34758, incomplete genome.</title>
        <authorList>
            <person name="Joung Y."/>
        </authorList>
    </citation>
    <scope>NUCLEOTIDE SEQUENCE [LARGE SCALE GENOMIC DNA]</scope>
    <source>
        <strain evidence="1 2">IMCC34758</strain>
    </source>
</reference>
<dbReference type="SUPFAM" id="SSF56209">
    <property type="entry name" value="Nitrile hydratase alpha chain"/>
    <property type="match status" value="1"/>
</dbReference>
<protein>
    <submittedName>
        <fullName evidence="1">TOMM propeptide domain-containing protein</fullName>
    </submittedName>
</protein>
<dbReference type="EMBL" id="QJHL01000001">
    <property type="protein sequence ID" value="PXY46686.1"/>
    <property type="molecule type" value="Genomic_DNA"/>
</dbReference>